<keyword evidence="2" id="KW-0812">Transmembrane</keyword>
<sequence>MVGRWIRRAAVLAAVSAAVLALPTPGFAHVEVTADQAQAGAANVTVSFSAESESKTAGIASLRVVLPDGIRPDQVAWVSGPTGWTLTPGADGYTVAGPALPAGEDAKYAVKIAQLPAGATSLPFRTLQTYSDGHIDRWIEIPTPGQAEPDAPAPVLTLQPASVTSAAPTTLPATPTATAAGPNTPAAADPAAKQSGPSWPVIGIAGLLLAVAVIVTVAALRRRRGPATPQA</sequence>
<organism evidence="5 6">
    <name type="scientific">Planosporangium mesophilum</name>
    <dbReference type="NCBI Taxonomy" id="689768"/>
    <lineage>
        <taxon>Bacteria</taxon>
        <taxon>Bacillati</taxon>
        <taxon>Actinomycetota</taxon>
        <taxon>Actinomycetes</taxon>
        <taxon>Micromonosporales</taxon>
        <taxon>Micromonosporaceae</taxon>
        <taxon>Planosporangium</taxon>
    </lineage>
</organism>
<gene>
    <name evidence="5" type="ORF">Pme01_28510</name>
</gene>
<evidence type="ECO:0000313" key="5">
    <source>
        <dbReference type="EMBL" id="GII23254.1"/>
    </source>
</evidence>
<dbReference type="EMBL" id="BOON01000027">
    <property type="protein sequence ID" value="GII23254.1"/>
    <property type="molecule type" value="Genomic_DNA"/>
</dbReference>
<dbReference type="InterPro" id="IPR038507">
    <property type="entry name" value="YcnI-like_sf"/>
</dbReference>
<dbReference type="AlphaFoldDB" id="A0A8J3X1E5"/>
<reference evidence="5" key="1">
    <citation type="submission" date="2021-01" db="EMBL/GenBank/DDBJ databases">
        <title>Whole genome shotgun sequence of Planosporangium mesophilum NBRC 109066.</title>
        <authorList>
            <person name="Komaki H."/>
            <person name="Tamura T."/>
        </authorList>
    </citation>
    <scope>NUCLEOTIDE SEQUENCE</scope>
    <source>
        <strain evidence="5">NBRC 109066</strain>
    </source>
</reference>
<protein>
    <submittedName>
        <fullName evidence="5">Membrane protein</fullName>
    </submittedName>
</protein>
<comment type="caution">
    <text evidence="5">The sequence shown here is derived from an EMBL/GenBank/DDBJ whole genome shotgun (WGS) entry which is preliminary data.</text>
</comment>
<feature type="chain" id="PRO_5035316190" evidence="3">
    <location>
        <begin position="29"/>
        <end position="231"/>
    </location>
</feature>
<evidence type="ECO:0000259" key="4">
    <source>
        <dbReference type="Pfam" id="PF07987"/>
    </source>
</evidence>
<accession>A0A8J3X1E5</accession>
<evidence type="ECO:0000256" key="1">
    <source>
        <dbReference type="SAM" id="MobiDB-lite"/>
    </source>
</evidence>
<dbReference type="RefSeq" id="WP_168116753.1">
    <property type="nucleotide sequence ID" value="NZ_BOON01000027.1"/>
</dbReference>
<keyword evidence="2" id="KW-0472">Membrane</keyword>
<keyword evidence="2" id="KW-1133">Transmembrane helix</keyword>
<keyword evidence="3" id="KW-0732">Signal</keyword>
<name>A0A8J3X1E5_9ACTN</name>
<keyword evidence="6" id="KW-1185">Reference proteome</keyword>
<dbReference type="InterPro" id="IPR012533">
    <property type="entry name" value="YcnI-copper_dom"/>
</dbReference>
<feature type="region of interest" description="Disordered" evidence="1">
    <location>
        <begin position="163"/>
        <end position="195"/>
    </location>
</feature>
<evidence type="ECO:0000256" key="2">
    <source>
        <dbReference type="SAM" id="Phobius"/>
    </source>
</evidence>
<feature type="domain" description="YncI copper-binding" evidence="4">
    <location>
        <begin position="96"/>
        <end position="158"/>
    </location>
</feature>
<evidence type="ECO:0000313" key="6">
    <source>
        <dbReference type="Proteomes" id="UP000599074"/>
    </source>
</evidence>
<feature type="compositionally biased region" description="Low complexity" evidence="1">
    <location>
        <begin position="163"/>
        <end position="192"/>
    </location>
</feature>
<proteinExistence type="predicted"/>
<dbReference type="Proteomes" id="UP000599074">
    <property type="component" value="Unassembled WGS sequence"/>
</dbReference>
<dbReference type="Gene3D" id="2.60.40.2230">
    <property type="entry name" value="Uncharacterised protein YcnI-like PF07987, DUF1775"/>
    <property type="match status" value="1"/>
</dbReference>
<feature type="signal peptide" evidence="3">
    <location>
        <begin position="1"/>
        <end position="28"/>
    </location>
</feature>
<feature type="transmembrane region" description="Helical" evidence="2">
    <location>
        <begin position="199"/>
        <end position="220"/>
    </location>
</feature>
<evidence type="ECO:0000256" key="3">
    <source>
        <dbReference type="SAM" id="SignalP"/>
    </source>
</evidence>
<dbReference type="Pfam" id="PF07987">
    <property type="entry name" value="DUF1775"/>
    <property type="match status" value="1"/>
</dbReference>